<sequence>MHVVLSVTNGTAEFNTPRSLSQPLNLATVD</sequence>
<protein>
    <submittedName>
        <fullName evidence="1">Uncharacterized protein</fullName>
    </submittedName>
</protein>
<organism evidence="1">
    <name type="scientific">Anguilla anguilla</name>
    <name type="common">European freshwater eel</name>
    <name type="synonym">Muraena anguilla</name>
    <dbReference type="NCBI Taxonomy" id="7936"/>
    <lineage>
        <taxon>Eukaryota</taxon>
        <taxon>Metazoa</taxon>
        <taxon>Chordata</taxon>
        <taxon>Craniata</taxon>
        <taxon>Vertebrata</taxon>
        <taxon>Euteleostomi</taxon>
        <taxon>Actinopterygii</taxon>
        <taxon>Neopterygii</taxon>
        <taxon>Teleostei</taxon>
        <taxon>Anguilliformes</taxon>
        <taxon>Anguillidae</taxon>
        <taxon>Anguilla</taxon>
    </lineage>
</organism>
<accession>A0A0E9TTK1</accession>
<name>A0A0E9TTK1_ANGAN</name>
<reference evidence="1" key="1">
    <citation type="submission" date="2014-11" db="EMBL/GenBank/DDBJ databases">
        <authorList>
            <person name="Amaro Gonzalez C."/>
        </authorList>
    </citation>
    <scope>NUCLEOTIDE SEQUENCE</scope>
</reference>
<proteinExistence type="predicted"/>
<dbReference type="EMBL" id="GBXM01051800">
    <property type="protein sequence ID" value="JAH56777.1"/>
    <property type="molecule type" value="Transcribed_RNA"/>
</dbReference>
<dbReference type="AlphaFoldDB" id="A0A0E9TTK1"/>
<reference evidence="1" key="2">
    <citation type="journal article" date="2015" name="Fish Shellfish Immunol.">
        <title>Early steps in the European eel (Anguilla anguilla)-Vibrio vulnificus interaction in the gills: Role of the RtxA13 toxin.</title>
        <authorList>
            <person name="Callol A."/>
            <person name="Pajuelo D."/>
            <person name="Ebbesson L."/>
            <person name="Teles M."/>
            <person name="MacKenzie S."/>
            <person name="Amaro C."/>
        </authorList>
    </citation>
    <scope>NUCLEOTIDE SEQUENCE</scope>
</reference>
<evidence type="ECO:0000313" key="1">
    <source>
        <dbReference type="EMBL" id="JAH56777.1"/>
    </source>
</evidence>